<evidence type="ECO:0000256" key="4">
    <source>
        <dbReference type="ARBA" id="ARBA00048574"/>
    </source>
</evidence>
<sequence length="193" mass="21973">MYNTIFDGEQVTLIEMLDAREERLATQKKMLSNKDERLICATMNIPGPIKSSPILVDVFSKIVEQVKQQVSNSKGKELSFYSKKTGPEYYFTCSLDPVELKKQMVSIEETHPYGRLVDLDVHWLQGGTIAAISRADLDLRKRRCLVCRKDAKECGRARVHSIVEMQEKISQIIQNGGECKDEQKNSLYGNRAT</sequence>
<dbReference type="EMBL" id="AEPV01000007">
    <property type="protein sequence ID" value="EFU74887.1"/>
    <property type="molecule type" value="Genomic_DNA"/>
</dbReference>
<gene>
    <name evidence="5" type="primary">citX</name>
    <name evidence="5" type="ORF">HMPREF9088_0252</name>
</gene>
<dbReference type="AlphaFoldDB" id="E6LD12"/>
<protein>
    <recommendedName>
        <fullName evidence="1">citrate lyase holo-[acyl-carrier protein] synthase</fullName>
        <ecNumber evidence="1">2.7.7.61</ecNumber>
    </recommendedName>
</protein>
<dbReference type="STRING" id="888064.HMPREF9088_0252"/>
<dbReference type="HOGENOM" id="CLU_104529_1_0_9"/>
<comment type="catalytic activity">
    <reaction evidence="4">
        <text>apo-[citrate lyase ACP] + 2'-(5''-triphospho-alpha-D-ribosyl)-3'-dephospho-CoA = holo-[citrate lyase ACP] + diphosphate</text>
        <dbReference type="Rhea" id="RHEA:16333"/>
        <dbReference type="Rhea" id="RHEA-COMP:10157"/>
        <dbReference type="Rhea" id="RHEA-COMP:10158"/>
        <dbReference type="ChEBI" id="CHEBI:29999"/>
        <dbReference type="ChEBI" id="CHEBI:33019"/>
        <dbReference type="ChEBI" id="CHEBI:61378"/>
        <dbReference type="ChEBI" id="CHEBI:82683"/>
        <dbReference type="EC" id="2.7.7.61"/>
    </reaction>
</comment>
<dbReference type="NCBIfam" id="NF002383">
    <property type="entry name" value="PRK01392.1"/>
    <property type="match status" value="1"/>
</dbReference>
<comment type="caution">
    <text evidence="5">The sequence shown here is derived from an EMBL/GenBank/DDBJ whole genome shotgun (WGS) entry which is preliminary data.</text>
</comment>
<dbReference type="OrthoDB" id="3196716at2"/>
<evidence type="ECO:0000313" key="6">
    <source>
        <dbReference type="Proteomes" id="UP000010296"/>
    </source>
</evidence>
<keyword evidence="3 5" id="KW-0548">Nucleotidyltransferase</keyword>
<keyword evidence="2 5" id="KW-0808">Transferase</keyword>
<evidence type="ECO:0000256" key="1">
    <source>
        <dbReference type="ARBA" id="ARBA00012524"/>
    </source>
</evidence>
<keyword evidence="6" id="KW-1185">Reference proteome</keyword>
<dbReference type="Proteomes" id="UP000010296">
    <property type="component" value="Unassembled WGS sequence"/>
</dbReference>
<organism evidence="5 6">
    <name type="scientific">Enterococcus italicus (strain DSM 15952 / CCUG 50447 / LMG 22039 / TP 1.5)</name>
    <dbReference type="NCBI Taxonomy" id="888064"/>
    <lineage>
        <taxon>Bacteria</taxon>
        <taxon>Bacillati</taxon>
        <taxon>Bacillota</taxon>
        <taxon>Bacilli</taxon>
        <taxon>Lactobacillales</taxon>
        <taxon>Enterococcaceae</taxon>
        <taxon>Enterococcus</taxon>
    </lineage>
</organism>
<evidence type="ECO:0000256" key="3">
    <source>
        <dbReference type="ARBA" id="ARBA00022695"/>
    </source>
</evidence>
<dbReference type="Pfam" id="PF03802">
    <property type="entry name" value="CitX"/>
    <property type="match status" value="1"/>
</dbReference>
<dbReference type="eggNOG" id="COG3697">
    <property type="taxonomic scope" value="Bacteria"/>
</dbReference>
<evidence type="ECO:0000256" key="2">
    <source>
        <dbReference type="ARBA" id="ARBA00022679"/>
    </source>
</evidence>
<dbReference type="GO" id="GO:0051191">
    <property type="term" value="P:prosthetic group biosynthetic process"/>
    <property type="evidence" value="ECO:0007669"/>
    <property type="project" value="InterPro"/>
</dbReference>
<evidence type="ECO:0000313" key="5">
    <source>
        <dbReference type="EMBL" id="EFU74887.1"/>
    </source>
</evidence>
<dbReference type="EC" id="2.7.7.61" evidence="1"/>
<dbReference type="NCBIfam" id="TIGR03124">
    <property type="entry name" value="citrate_citX"/>
    <property type="match status" value="1"/>
</dbReference>
<accession>E6LD12</accession>
<dbReference type="GO" id="GO:0050519">
    <property type="term" value="F:holo-citrate lyase synthase activity"/>
    <property type="evidence" value="ECO:0007669"/>
    <property type="project" value="UniProtKB-EC"/>
</dbReference>
<proteinExistence type="predicted"/>
<dbReference type="InterPro" id="IPR005551">
    <property type="entry name" value="CitX"/>
</dbReference>
<reference evidence="5 6" key="1">
    <citation type="submission" date="2010-12" db="EMBL/GenBank/DDBJ databases">
        <authorList>
            <person name="Muzny D."/>
            <person name="Qin X."/>
            <person name="Deng J."/>
            <person name="Jiang H."/>
            <person name="Liu Y."/>
            <person name="Qu J."/>
            <person name="Song X.-Z."/>
            <person name="Zhang L."/>
            <person name="Thornton R."/>
            <person name="Coyle M."/>
            <person name="Francisco L."/>
            <person name="Jackson L."/>
            <person name="Javaid M."/>
            <person name="Korchina V."/>
            <person name="Kovar C."/>
            <person name="Mata R."/>
            <person name="Mathew T."/>
            <person name="Ngo R."/>
            <person name="Nguyen L."/>
            <person name="Nguyen N."/>
            <person name="Okwuonu G."/>
            <person name="Ongeri F."/>
            <person name="Pham C."/>
            <person name="Simmons D."/>
            <person name="Wilczek-Boney K."/>
            <person name="Hale W."/>
            <person name="Jakkamsetti A."/>
            <person name="Pham P."/>
            <person name="Ruth R."/>
            <person name="San Lucas F."/>
            <person name="Warren J."/>
            <person name="Zhang J."/>
            <person name="Zhao Z."/>
            <person name="Zhou C."/>
            <person name="Zhu D."/>
            <person name="Lee S."/>
            <person name="Bess C."/>
            <person name="Blankenburg K."/>
            <person name="Forbes L."/>
            <person name="Fu Q."/>
            <person name="Gubbala S."/>
            <person name="Hirani K."/>
            <person name="Jayaseelan J.C."/>
            <person name="Lara F."/>
            <person name="Munidasa M."/>
            <person name="Palculict T."/>
            <person name="Patil S."/>
            <person name="Pu L.-L."/>
            <person name="Saada N."/>
            <person name="Tang L."/>
            <person name="Weissenberger G."/>
            <person name="Zhu Y."/>
            <person name="Hemphill L."/>
            <person name="Shang Y."/>
            <person name="Youmans B."/>
            <person name="Ayvaz T."/>
            <person name="Ross M."/>
            <person name="Santibanez J."/>
            <person name="Aqrawi P."/>
            <person name="Gross S."/>
            <person name="Joshi V."/>
            <person name="Fowler G."/>
            <person name="Nazareth L."/>
            <person name="Reid J."/>
            <person name="Worley K."/>
            <person name="Petrosino J."/>
            <person name="Highlander S."/>
            <person name="Gibbs R."/>
        </authorList>
    </citation>
    <scope>NUCLEOTIDE SEQUENCE [LARGE SCALE GENOMIC DNA]</scope>
    <source>
        <strain evidence="6">DSM 15952 / CCUG 50447 / LMG 22039 / TP 1.5</strain>
    </source>
</reference>
<dbReference type="RefSeq" id="WP_007207273.1">
    <property type="nucleotide sequence ID" value="NZ_GL622241.1"/>
</dbReference>
<name>E6LD12_ENTI1</name>